<feature type="region of interest" description="Disordered" evidence="1">
    <location>
        <begin position="179"/>
        <end position="222"/>
    </location>
</feature>
<accession>A0A439D6U1</accession>
<dbReference type="Proteomes" id="UP000286045">
    <property type="component" value="Unassembled WGS sequence"/>
</dbReference>
<keyword evidence="3" id="KW-1185">Reference proteome</keyword>
<protein>
    <submittedName>
        <fullName evidence="2">Uncharacterized protein</fullName>
    </submittedName>
</protein>
<feature type="compositionally biased region" description="Basic and acidic residues" evidence="1">
    <location>
        <begin position="49"/>
        <end position="61"/>
    </location>
</feature>
<reference evidence="2 3" key="1">
    <citation type="submission" date="2018-12" db="EMBL/GenBank/DDBJ databases">
        <title>Draft genome sequence of Xylaria grammica IHI A82.</title>
        <authorList>
            <person name="Buettner E."/>
            <person name="Kellner H."/>
        </authorList>
    </citation>
    <scope>NUCLEOTIDE SEQUENCE [LARGE SCALE GENOMIC DNA]</scope>
    <source>
        <strain evidence="2 3">IHI A82</strain>
    </source>
</reference>
<evidence type="ECO:0000313" key="2">
    <source>
        <dbReference type="EMBL" id="RWA10117.1"/>
    </source>
</evidence>
<proteinExistence type="predicted"/>
<feature type="compositionally biased region" description="Basic and acidic residues" evidence="1">
    <location>
        <begin position="206"/>
        <end position="222"/>
    </location>
</feature>
<evidence type="ECO:0000313" key="3">
    <source>
        <dbReference type="Proteomes" id="UP000286045"/>
    </source>
</evidence>
<dbReference type="AlphaFoldDB" id="A0A439D6U1"/>
<name>A0A439D6U1_9PEZI</name>
<comment type="caution">
    <text evidence="2">The sequence shown here is derived from an EMBL/GenBank/DDBJ whole genome shotgun (WGS) entry which is preliminary data.</text>
</comment>
<sequence length="222" mass="25839">MPASGSGCREHPAGERNYYSKDRKRKRGDTGRDNHVSQYHRRRTLTEAVQKKRESEEEKLRKILRSKPTPDQQVPELYKCIHCQKHIRREDNDPWRHTGKLIERPEFLKLSQRFRSDEFEEVGSVLKWDCCNVEKGDLPGLGHDNEVAECKLWFHEPRKGVVALPNDWMTFELGEIEDSEDFVGHENKEEGEGKEEGEIVEQGPKGGEDAKKEKTMGIDKKK</sequence>
<organism evidence="2 3">
    <name type="scientific">Xylaria grammica</name>
    <dbReference type="NCBI Taxonomy" id="363999"/>
    <lineage>
        <taxon>Eukaryota</taxon>
        <taxon>Fungi</taxon>
        <taxon>Dikarya</taxon>
        <taxon>Ascomycota</taxon>
        <taxon>Pezizomycotina</taxon>
        <taxon>Sordariomycetes</taxon>
        <taxon>Xylariomycetidae</taxon>
        <taxon>Xylariales</taxon>
        <taxon>Xylariaceae</taxon>
        <taxon>Xylaria</taxon>
    </lineage>
</organism>
<feature type="compositionally biased region" description="Basic and acidic residues" evidence="1">
    <location>
        <begin position="182"/>
        <end position="197"/>
    </location>
</feature>
<evidence type="ECO:0000256" key="1">
    <source>
        <dbReference type="SAM" id="MobiDB-lite"/>
    </source>
</evidence>
<feature type="compositionally biased region" description="Basic and acidic residues" evidence="1">
    <location>
        <begin position="8"/>
        <end position="21"/>
    </location>
</feature>
<feature type="region of interest" description="Disordered" evidence="1">
    <location>
        <begin position="1"/>
        <end position="70"/>
    </location>
</feature>
<dbReference type="EMBL" id="RYZI01000127">
    <property type="protein sequence ID" value="RWA10117.1"/>
    <property type="molecule type" value="Genomic_DNA"/>
</dbReference>
<gene>
    <name evidence="2" type="ORF">EKO27_g4988</name>
</gene>